<protein>
    <submittedName>
        <fullName evidence="1">Uncharacterized protein</fullName>
    </submittedName>
</protein>
<gene>
    <name evidence="1" type="ORF">S03H2_25921</name>
</gene>
<name>X1FXA9_9ZZZZ</name>
<feature type="non-terminal residue" evidence="1">
    <location>
        <position position="1"/>
    </location>
</feature>
<dbReference type="EMBL" id="BARU01014823">
    <property type="protein sequence ID" value="GAH37185.1"/>
    <property type="molecule type" value="Genomic_DNA"/>
</dbReference>
<accession>X1FXA9</accession>
<feature type="non-terminal residue" evidence="1">
    <location>
        <position position="134"/>
    </location>
</feature>
<dbReference type="AlphaFoldDB" id="X1FXA9"/>
<comment type="caution">
    <text evidence="1">The sequence shown here is derived from an EMBL/GenBank/DDBJ whole genome shotgun (WGS) entry which is preliminary data.</text>
</comment>
<evidence type="ECO:0000313" key="1">
    <source>
        <dbReference type="EMBL" id="GAH37185.1"/>
    </source>
</evidence>
<proteinExistence type="predicted"/>
<organism evidence="1">
    <name type="scientific">marine sediment metagenome</name>
    <dbReference type="NCBI Taxonomy" id="412755"/>
    <lineage>
        <taxon>unclassified sequences</taxon>
        <taxon>metagenomes</taxon>
        <taxon>ecological metagenomes</taxon>
    </lineage>
</organism>
<reference evidence="1" key="1">
    <citation type="journal article" date="2014" name="Front. Microbiol.">
        <title>High frequency of phylogenetically diverse reductive dehalogenase-homologous genes in deep subseafloor sedimentary metagenomes.</title>
        <authorList>
            <person name="Kawai M."/>
            <person name="Futagami T."/>
            <person name="Toyoda A."/>
            <person name="Takaki Y."/>
            <person name="Nishi S."/>
            <person name="Hori S."/>
            <person name="Arai W."/>
            <person name="Tsubouchi T."/>
            <person name="Morono Y."/>
            <person name="Uchiyama I."/>
            <person name="Ito T."/>
            <person name="Fujiyama A."/>
            <person name="Inagaki F."/>
            <person name="Takami H."/>
        </authorList>
    </citation>
    <scope>NUCLEOTIDE SEQUENCE</scope>
    <source>
        <strain evidence="1">Expedition CK06-06</strain>
    </source>
</reference>
<sequence length="134" mass="14879">YFRPSRVDGSNFLVHRVEGQAASMLNQLTSMGDSFGKQLVGKKLADGFTVIHSSETNVDDFALGILPLGQKPFHPFQVKGSDRITYENERVEVHQNQRDFVGPIKVEGEGKAIYVTAQLDGTPAIDVLFMRKPE</sequence>